<proteinExistence type="predicted"/>
<evidence type="ECO:0000313" key="3">
    <source>
        <dbReference type="Proteomes" id="UP000184016"/>
    </source>
</evidence>
<protein>
    <recommendedName>
        <fullName evidence="4">DUF4190 domain-containing protein</fullName>
    </recommendedName>
</protein>
<keyword evidence="3" id="KW-1185">Reference proteome</keyword>
<dbReference type="STRING" id="1830138.SAMN05443507_13035"/>
<dbReference type="Proteomes" id="UP000184016">
    <property type="component" value="Unassembled WGS sequence"/>
</dbReference>
<dbReference type="InterPro" id="IPR047928">
    <property type="entry name" value="Perm_prefix_1"/>
</dbReference>
<keyword evidence="1" id="KW-0472">Membrane</keyword>
<organism evidence="2 3">
    <name type="scientific">Alicyclobacillus tolerans</name>
    <dbReference type="NCBI Taxonomy" id="90970"/>
    <lineage>
        <taxon>Bacteria</taxon>
        <taxon>Bacillati</taxon>
        <taxon>Bacillota</taxon>
        <taxon>Bacilli</taxon>
        <taxon>Bacillales</taxon>
        <taxon>Alicyclobacillaceae</taxon>
        <taxon>Alicyclobacillus</taxon>
    </lineage>
</organism>
<name>A0A1M6WZN7_9BACL</name>
<reference evidence="3" key="1">
    <citation type="submission" date="2016-11" db="EMBL/GenBank/DDBJ databases">
        <authorList>
            <person name="Varghese N."/>
            <person name="Submissions S."/>
        </authorList>
    </citation>
    <scope>NUCLEOTIDE SEQUENCE [LARGE SCALE GENOMIC DNA]</scope>
    <source>
        <strain evidence="3">USBA-503</strain>
    </source>
</reference>
<dbReference type="NCBIfam" id="NF038403">
    <property type="entry name" value="perm_prefix_1"/>
    <property type="match status" value="1"/>
</dbReference>
<keyword evidence="1" id="KW-1133">Transmembrane helix</keyword>
<evidence type="ECO:0000313" key="2">
    <source>
        <dbReference type="EMBL" id="SHK99035.1"/>
    </source>
</evidence>
<evidence type="ECO:0000256" key="1">
    <source>
        <dbReference type="SAM" id="Phobius"/>
    </source>
</evidence>
<sequence length="180" mass="19963">MNTMEKQIDQYVNEVYSGLVETKEVHDLKEEMRNHLLQTARDLKQQGHNEEESVRLAIERFGDGENLRHDLETLYGPTVNQVDSSRAGNVLGWVSLIVGLLSFLSSVYAILSIPLGIVGFILGVIARKGSNRRIAIWGIAVSAVAILLTIFLLLLLTVHSYSVTPVNVHSSSQPMQTNHS</sequence>
<accession>A0A1M6WZN7</accession>
<evidence type="ECO:0008006" key="4">
    <source>
        <dbReference type="Google" id="ProtNLM"/>
    </source>
</evidence>
<dbReference type="AlphaFoldDB" id="A0A1M6WZN7"/>
<gene>
    <name evidence="2" type="ORF">SAMN05443507_13035</name>
</gene>
<feature type="transmembrane region" description="Helical" evidence="1">
    <location>
        <begin position="93"/>
        <end position="122"/>
    </location>
</feature>
<keyword evidence="1" id="KW-0812">Transmembrane</keyword>
<dbReference type="EMBL" id="FRAF01000030">
    <property type="protein sequence ID" value="SHK99035.1"/>
    <property type="molecule type" value="Genomic_DNA"/>
</dbReference>
<feature type="transmembrane region" description="Helical" evidence="1">
    <location>
        <begin position="134"/>
        <end position="156"/>
    </location>
</feature>